<dbReference type="InterPro" id="IPR009045">
    <property type="entry name" value="Zn_M74/Hedgehog-like"/>
</dbReference>
<dbReference type="PANTHER" id="PTHR34385:SF1">
    <property type="entry name" value="PEPTIDOGLYCAN L-ALANYL-D-GLUTAMATE ENDOPEPTIDASE CWLK"/>
    <property type="match status" value="1"/>
</dbReference>
<protein>
    <submittedName>
        <fullName evidence="3">M15 family metallopeptidase</fullName>
    </submittedName>
</protein>
<dbReference type="EMBL" id="JAXQPW010000006">
    <property type="protein sequence ID" value="MDZ5663359.1"/>
    <property type="molecule type" value="Genomic_DNA"/>
</dbReference>
<dbReference type="Proteomes" id="UP001291999">
    <property type="component" value="Unassembled WGS sequence"/>
</dbReference>
<gene>
    <name evidence="3" type="ORF">SFC79_16415</name>
</gene>
<dbReference type="InterPro" id="IPR052179">
    <property type="entry name" value="DD-CPase-like"/>
</dbReference>
<organism evidence="3 4">
    <name type="scientific">Nocardioides renjunii</name>
    <dbReference type="NCBI Taxonomy" id="3095075"/>
    <lineage>
        <taxon>Bacteria</taxon>
        <taxon>Bacillati</taxon>
        <taxon>Actinomycetota</taxon>
        <taxon>Actinomycetes</taxon>
        <taxon>Propionibacteriales</taxon>
        <taxon>Nocardioidaceae</taxon>
        <taxon>Nocardioides</taxon>
    </lineage>
</organism>
<name>A0ABU5KEH4_9ACTN</name>
<dbReference type="SUPFAM" id="SSF55166">
    <property type="entry name" value="Hedgehog/DD-peptidase"/>
    <property type="match status" value="1"/>
</dbReference>
<comment type="caution">
    <text evidence="3">The sequence shown here is derived from an EMBL/GenBank/DDBJ whole genome shotgun (WGS) entry which is preliminary data.</text>
</comment>
<reference evidence="3 4" key="1">
    <citation type="submission" date="2023-11" db="EMBL/GenBank/DDBJ databases">
        <title>Novel species in genus Nocardioides.</title>
        <authorList>
            <person name="Zhou H."/>
        </authorList>
    </citation>
    <scope>NUCLEOTIDE SEQUENCE [LARGE SCALE GENOMIC DNA]</scope>
    <source>
        <strain evidence="3 4">S-58</strain>
    </source>
</reference>
<dbReference type="CDD" id="cd14846">
    <property type="entry name" value="Peptidase_M15_like"/>
    <property type="match status" value="1"/>
</dbReference>
<dbReference type="PROSITE" id="PS51257">
    <property type="entry name" value="PROKAR_LIPOPROTEIN"/>
    <property type="match status" value="1"/>
</dbReference>
<keyword evidence="4" id="KW-1185">Reference proteome</keyword>
<dbReference type="Pfam" id="PF02557">
    <property type="entry name" value="VanY"/>
    <property type="match status" value="1"/>
</dbReference>
<keyword evidence="1" id="KW-0732">Signal</keyword>
<feature type="signal peptide" evidence="1">
    <location>
        <begin position="1"/>
        <end position="25"/>
    </location>
</feature>
<dbReference type="InterPro" id="IPR003709">
    <property type="entry name" value="VanY-like_core_dom"/>
</dbReference>
<proteinExistence type="predicted"/>
<dbReference type="RefSeq" id="WP_322425158.1">
    <property type="nucleotide sequence ID" value="NZ_JAXQPW010000006.1"/>
</dbReference>
<evidence type="ECO:0000259" key="2">
    <source>
        <dbReference type="Pfam" id="PF02557"/>
    </source>
</evidence>
<evidence type="ECO:0000256" key="1">
    <source>
        <dbReference type="SAM" id="SignalP"/>
    </source>
</evidence>
<sequence>MTTIRRTRLTLTVLVLALLTLGCYASEGGEDALRTAEAVVTGRTDVDSLAPDDAALTRLDPELLAAVRRATRDAERDGVRLTITSGWRSRAHQERLLAEAVEQYGSIEEASRWVATPDASAHVTGDAVDIGPTDGAIWVGRHGAAYGLCQVFANEPWHFELLTTPGGPCPPMLPDGSAPRMPRPR</sequence>
<dbReference type="PANTHER" id="PTHR34385">
    <property type="entry name" value="D-ALANYL-D-ALANINE CARBOXYPEPTIDASE"/>
    <property type="match status" value="1"/>
</dbReference>
<dbReference type="Gene3D" id="3.30.1380.10">
    <property type="match status" value="1"/>
</dbReference>
<evidence type="ECO:0000313" key="4">
    <source>
        <dbReference type="Proteomes" id="UP001291999"/>
    </source>
</evidence>
<feature type="domain" description="D-alanyl-D-alanine carboxypeptidase-like core" evidence="2">
    <location>
        <begin position="58"/>
        <end position="134"/>
    </location>
</feature>
<accession>A0ABU5KEH4</accession>
<feature type="chain" id="PRO_5045804796" evidence="1">
    <location>
        <begin position="26"/>
        <end position="185"/>
    </location>
</feature>
<evidence type="ECO:0000313" key="3">
    <source>
        <dbReference type="EMBL" id="MDZ5663359.1"/>
    </source>
</evidence>